<dbReference type="AlphaFoldDB" id="T1GKB8"/>
<reference evidence="2" key="1">
    <citation type="submission" date="2013-02" db="EMBL/GenBank/DDBJ databases">
        <authorList>
            <person name="Hughes D."/>
        </authorList>
    </citation>
    <scope>NUCLEOTIDE SEQUENCE</scope>
    <source>
        <strain>Durham</strain>
        <strain evidence="2">NC isolate 2 -- Noor lab</strain>
    </source>
</reference>
<accession>T1GKB8</accession>
<dbReference type="HOGENOM" id="CLU_2796872_0_0_1"/>
<proteinExistence type="predicted"/>
<sequence>MISYKRDVLRKLVFGIPMVVICPTSRDDRYSAIKKVCCVESPVASQGCPKLDFLACGVRFCEVKVKEL</sequence>
<protein>
    <submittedName>
        <fullName evidence="1">Uncharacterized protein</fullName>
    </submittedName>
</protein>
<keyword evidence="2" id="KW-1185">Reference proteome</keyword>
<organism evidence="1 2">
    <name type="scientific">Megaselia scalaris</name>
    <name type="common">Humpbacked fly</name>
    <name type="synonym">Phora scalaris</name>
    <dbReference type="NCBI Taxonomy" id="36166"/>
    <lineage>
        <taxon>Eukaryota</taxon>
        <taxon>Metazoa</taxon>
        <taxon>Ecdysozoa</taxon>
        <taxon>Arthropoda</taxon>
        <taxon>Hexapoda</taxon>
        <taxon>Insecta</taxon>
        <taxon>Pterygota</taxon>
        <taxon>Neoptera</taxon>
        <taxon>Endopterygota</taxon>
        <taxon>Diptera</taxon>
        <taxon>Brachycera</taxon>
        <taxon>Muscomorpha</taxon>
        <taxon>Platypezoidea</taxon>
        <taxon>Phoridae</taxon>
        <taxon>Megaseliini</taxon>
        <taxon>Megaselia</taxon>
    </lineage>
</organism>
<dbReference type="EnsemblMetazoa" id="MESCA003938-RA">
    <property type="protein sequence ID" value="MESCA003938-PA"/>
    <property type="gene ID" value="MESCA003938"/>
</dbReference>
<evidence type="ECO:0000313" key="1">
    <source>
        <dbReference type="EnsemblMetazoa" id="MESCA003938-PA"/>
    </source>
</evidence>
<reference evidence="1" key="2">
    <citation type="submission" date="2015-06" db="UniProtKB">
        <authorList>
            <consortium name="EnsemblMetazoa"/>
        </authorList>
    </citation>
    <scope>IDENTIFICATION</scope>
</reference>
<dbReference type="EMBL" id="CAQQ02394584">
    <property type="status" value="NOT_ANNOTATED_CDS"/>
    <property type="molecule type" value="Genomic_DNA"/>
</dbReference>
<dbReference type="Proteomes" id="UP000015102">
    <property type="component" value="Unassembled WGS sequence"/>
</dbReference>
<name>T1GKB8_MEGSC</name>
<dbReference type="EMBL" id="CAQQ02394585">
    <property type="status" value="NOT_ANNOTATED_CDS"/>
    <property type="molecule type" value="Genomic_DNA"/>
</dbReference>
<dbReference type="EMBL" id="CAQQ02394586">
    <property type="status" value="NOT_ANNOTATED_CDS"/>
    <property type="molecule type" value="Genomic_DNA"/>
</dbReference>
<dbReference type="Gene3D" id="3.40.50.2300">
    <property type="match status" value="1"/>
</dbReference>
<evidence type="ECO:0000313" key="2">
    <source>
        <dbReference type="Proteomes" id="UP000015102"/>
    </source>
</evidence>
<dbReference type="EMBL" id="CAQQ02394587">
    <property type="status" value="NOT_ANNOTATED_CDS"/>
    <property type="molecule type" value="Genomic_DNA"/>
</dbReference>